<dbReference type="Proteomes" id="UP000437068">
    <property type="component" value="Unassembled WGS sequence"/>
</dbReference>
<dbReference type="AlphaFoldDB" id="A0A6A3RMD7"/>
<keyword evidence="12" id="KW-1185">Reference proteome</keyword>
<dbReference type="Proteomes" id="UP000433483">
    <property type="component" value="Unassembled WGS sequence"/>
</dbReference>
<dbReference type="Proteomes" id="UP000429523">
    <property type="component" value="Unassembled WGS sequence"/>
</dbReference>
<evidence type="ECO:0000313" key="4">
    <source>
        <dbReference type="EMBL" id="KAE9100303.1"/>
    </source>
</evidence>
<dbReference type="EMBL" id="QXGE01000831">
    <property type="protein sequence ID" value="KAE9302855.1"/>
    <property type="molecule type" value="Genomic_DNA"/>
</dbReference>
<evidence type="ECO:0000313" key="11">
    <source>
        <dbReference type="Proteomes" id="UP000429523"/>
    </source>
</evidence>
<dbReference type="EMBL" id="QXFX01000852">
    <property type="protein sequence ID" value="KAE9102575.1"/>
    <property type="molecule type" value="Genomic_DNA"/>
</dbReference>
<evidence type="ECO:0008006" key="20">
    <source>
        <dbReference type="Google" id="ProtNLM"/>
    </source>
</evidence>
<feature type="chain" id="PRO_5036166018" description="RxLR effector protein" evidence="1">
    <location>
        <begin position="18"/>
        <end position="53"/>
    </location>
</feature>
<evidence type="ECO:0000313" key="9">
    <source>
        <dbReference type="EMBL" id="KAE9298880.1"/>
    </source>
</evidence>
<evidence type="ECO:0000313" key="19">
    <source>
        <dbReference type="Proteomes" id="UP000488956"/>
    </source>
</evidence>
<dbReference type="EMBL" id="QXFZ01000958">
    <property type="protein sequence ID" value="KAE9100303.1"/>
    <property type="molecule type" value="Genomic_DNA"/>
</dbReference>
<evidence type="ECO:0000313" key="13">
    <source>
        <dbReference type="Proteomes" id="UP000437068"/>
    </source>
</evidence>
<evidence type="ECO:0000313" key="7">
    <source>
        <dbReference type="EMBL" id="KAE9199679.1"/>
    </source>
</evidence>
<dbReference type="Proteomes" id="UP000460718">
    <property type="component" value="Unassembled WGS sequence"/>
</dbReference>
<evidence type="ECO:0000313" key="3">
    <source>
        <dbReference type="EMBL" id="KAE8996485.1"/>
    </source>
</evidence>
<feature type="signal peptide" evidence="1">
    <location>
        <begin position="1"/>
        <end position="17"/>
    </location>
</feature>
<evidence type="ECO:0000313" key="17">
    <source>
        <dbReference type="Proteomes" id="UP000460718"/>
    </source>
</evidence>
<organism evidence="4 16">
    <name type="scientific">Phytophthora fragariae</name>
    <dbReference type="NCBI Taxonomy" id="53985"/>
    <lineage>
        <taxon>Eukaryota</taxon>
        <taxon>Sar</taxon>
        <taxon>Stramenopiles</taxon>
        <taxon>Oomycota</taxon>
        <taxon>Peronosporomycetes</taxon>
        <taxon>Peronosporales</taxon>
        <taxon>Peronosporaceae</taxon>
        <taxon>Phytophthora</taxon>
    </lineage>
</organism>
<evidence type="ECO:0000313" key="5">
    <source>
        <dbReference type="EMBL" id="KAE9102575.1"/>
    </source>
</evidence>
<evidence type="ECO:0000313" key="15">
    <source>
        <dbReference type="Proteomes" id="UP000440732"/>
    </source>
</evidence>
<evidence type="ECO:0000313" key="6">
    <source>
        <dbReference type="EMBL" id="KAE9135337.1"/>
    </source>
</evidence>
<dbReference type="Proteomes" id="UP000441208">
    <property type="component" value="Unassembled WGS sequence"/>
</dbReference>
<protein>
    <recommendedName>
        <fullName evidence="20">RxLR effector protein</fullName>
    </recommendedName>
</protein>
<proteinExistence type="predicted"/>
<evidence type="ECO:0000313" key="2">
    <source>
        <dbReference type="EMBL" id="KAE8931932.1"/>
    </source>
</evidence>
<evidence type="ECO:0000256" key="1">
    <source>
        <dbReference type="SAM" id="SignalP"/>
    </source>
</evidence>
<evidence type="ECO:0000313" key="18">
    <source>
        <dbReference type="Proteomes" id="UP000486351"/>
    </source>
</evidence>
<reference evidence="11 12" key="1">
    <citation type="submission" date="2018-08" db="EMBL/GenBank/DDBJ databases">
        <title>Genomic investigation of the strawberry pathogen Phytophthora fragariae indicates pathogenicity is determined by transcriptional variation in three key races.</title>
        <authorList>
            <person name="Adams T.M."/>
            <person name="Armitage A.D."/>
            <person name="Sobczyk M.K."/>
            <person name="Bates H.J."/>
            <person name="Dunwell J.M."/>
            <person name="Nellist C.F."/>
            <person name="Harrison R.J."/>
        </authorList>
    </citation>
    <scope>NUCLEOTIDE SEQUENCE [LARGE SCALE GENOMIC DNA]</scope>
    <source>
        <strain evidence="10 13">A4</strain>
        <strain evidence="8 14">BC-1</strain>
        <strain evidence="7 12">NOV-27</strain>
        <strain evidence="6 15">NOV-5</strain>
        <strain evidence="4 16">NOV-71</strain>
        <strain evidence="9 18">NOV-77</strain>
        <strain evidence="2 11">NOV-9</strain>
        <strain evidence="5 19">ONT-3</strain>
        <strain evidence="3 17">SCRP245</strain>
    </source>
</reference>
<keyword evidence="1" id="KW-0732">Signal</keyword>
<dbReference type="PROSITE" id="PS51257">
    <property type="entry name" value="PROKAR_LIPOPROTEIN"/>
    <property type="match status" value="1"/>
</dbReference>
<sequence>MFRDTVSMGACVLSVLACSLKCKCKQNVLDANTSSSFDHIPLSSSRLACVGHG</sequence>
<dbReference type="Proteomes" id="UP000488956">
    <property type="component" value="Unassembled WGS sequence"/>
</dbReference>
<comment type="caution">
    <text evidence="4">The sequence shown here is derived from an EMBL/GenBank/DDBJ whole genome shotgun (WGS) entry which is preliminary data.</text>
</comment>
<dbReference type="EMBL" id="QXFY01002345">
    <property type="protein sequence ID" value="KAE9298880.1"/>
    <property type="molecule type" value="Genomic_DNA"/>
</dbReference>
<evidence type="ECO:0000313" key="10">
    <source>
        <dbReference type="EMBL" id="KAE9302855.1"/>
    </source>
</evidence>
<evidence type="ECO:0000313" key="12">
    <source>
        <dbReference type="Proteomes" id="UP000433483"/>
    </source>
</evidence>
<dbReference type="Proteomes" id="UP000440732">
    <property type="component" value="Unassembled WGS sequence"/>
</dbReference>
<evidence type="ECO:0000313" key="16">
    <source>
        <dbReference type="Proteomes" id="UP000441208"/>
    </source>
</evidence>
<dbReference type="EMBL" id="QXFW01001104">
    <property type="protein sequence ID" value="KAE8996485.1"/>
    <property type="molecule type" value="Genomic_DNA"/>
</dbReference>
<dbReference type="EMBL" id="QXGF01001178">
    <property type="protein sequence ID" value="KAE8931932.1"/>
    <property type="molecule type" value="Genomic_DNA"/>
</dbReference>
<evidence type="ECO:0000313" key="14">
    <source>
        <dbReference type="Proteomes" id="UP000440367"/>
    </source>
</evidence>
<dbReference type="EMBL" id="QXGD01001151">
    <property type="protein sequence ID" value="KAE9213362.1"/>
    <property type="molecule type" value="Genomic_DNA"/>
</dbReference>
<gene>
    <name evidence="10" type="ORF">PF001_g13823</name>
    <name evidence="8" type="ORF">PF002_g17982</name>
    <name evidence="7" type="ORF">PF005_g15643</name>
    <name evidence="6" type="ORF">PF006_g14632</name>
    <name evidence="4" type="ORF">PF007_g15570</name>
    <name evidence="9" type="ORF">PF008_g23391</name>
    <name evidence="2" type="ORF">PF009_g18026</name>
    <name evidence="5" type="ORF">PF010_g14055</name>
    <name evidence="3" type="ORF">PF011_g15882</name>
</gene>
<dbReference type="Proteomes" id="UP000486351">
    <property type="component" value="Unassembled WGS sequence"/>
</dbReference>
<accession>A0A6A3RMD7</accession>
<name>A0A6A3RMD7_9STRA</name>
<dbReference type="Proteomes" id="UP000440367">
    <property type="component" value="Unassembled WGS sequence"/>
</dbReference>
<evidence type="ECO:0000313" key="8">
    <source>
        <dbReference type="EMBL" id="KAE9213362.1"/>
    </source>
</evidence>
<dbReference type="EMBL" id="QXGA01000927">
    <property type="protein sequence ID" value="KAE9135337.1"/>
    <property type="molecule type" value="Genomic_DNA"/>
</dbReference>
<dbReference type="EMBL" id="QXGB01000981">
    <property type="protein sequence ID" value="KAE9199679.1"/>
    <property type="molecule type" value="Genomic_DNA"/>
</dbReference>